<dbReference type="RefSeq" id="WP_345626786.1">
    <property type="nucleotide sequence ID" value="NZ_BAABJQ010000003.1"/>
</dbReference>
<accession>A0ABP9RLA9</accession>
<dbReference type="InterPro" id="IPR025246">
    <property type="entry name" value="IS30-like_HTH"/>
</dbReference>
<evidence type="ECO:0000259" key="1">
    <source>
        <dbReference type="PROSITE" id="PS50987"/>
    </source>
</evidence>
<dbReference type="InterPro" id="IPR036390">
    <property type="entry name" value="WH_DNA-bd_sf"/>
</dbReference>
<dbReference type="PANTHER" id="PTHR10948:SF23">
    <property type="entry name" value="TRANSPOSASE INSI FOR INSERTION SEQUENCE ELEMENT IS30A-RELATED"/>
    <property type="match status" value="1"/>
</dbReference>
<sequence>MPGGRLTHDQRHYIAAGLAGGASYTEIARDLGRPASTVSREVLRNGGPAGYQADAAQLAAERRARRPRPARAAAAPAGVDAYGRDPQTVREFADGFTALLVGTGLPRMAARVLVCLYTADSGSLTAADLVRRLSVSPASISTSIRYLEDQAWVRRDRRGRRERYLVDDDIWYRAFLASARRNAALAEAARRGATVLGTGTPAGGRLAAVGQFLGMACQDMTRAATRWRDAVARDNG</sequence>
<dbReference type="Pfam" id="PF13936">
    <property type="entry name" value="HTH_38"/>
    <property type="match status" value="1"/>
</dbReference>
<dbReference type="PROSITE" id="PS50987">
    <property type="entry name" value="HTH_ARSR_2"/>
    <property type="match status" value="1"/>
</dbReference>
<dbReference type="Gene3D" id="1.10.10.10">
    <property type="entry name" value="Winged helix-like DNA-binding domain superfamily/Winged helix DNA-binding domain"/>
    <property type="match status" value="1"/>
</dbReference>
<proteinExistence type="predicted"/>
<dbReference type="InterPro" id="IPR001845">
    <property type="entry name" value="HTH_ArsR_DNA-bd_dom"/>
</dbReference>
<keyword evidence="3" id="KW-1185">Reference proteome</keyword>
<reference evidence="3" key="1">
    <citation type="journal article" date="2019" name="Int. J. Syst. Evol. Microbiol.">
        <title>The Global Catalogue of Microorganisms (GCM) 10K type strain sequencing project: providing services to taxonomists for standard genome sequencing and annotation.</title>
        <authorList>
            <consortium name="The Broad Institute Genomics Platform"/>
            <consortium name="The Broad Institute Genome Sequencing Center for Infectious Disease"/>
            <person name="Wu L."/>
            <person name="Ma J."/>
        </authorList>
    </citation>
    <scope>NUCLEOTIDE SEQUENCE [LARGE SCALE GENOMIC DNA]</scope>
    <source>
        <strain evidence="3">JCM 18304</strain>
    </source>
</reference>
<organism evidence="2 3">
    <name type="scientific">Rugosimonospora acidiphila</name>
    <dbReference type="NCBI Taxonomy" id="556531"/>
    <lineage>
        <taxon>Bacteria</taxon>
        <taxon>Bacillati</taxon>
        <taxon>Actinomycetota</taxon>
        <taxon>Actinomycetes</taxon>
        <taxon>Micromonosporales</taxon>
        <taxon>Micromonosporaceae</taxon>
        <taxon>Rugosimonospora</taxon>
    </lineage>
</organism>
<comment type="caution">
    <text evidence="2">The sequence shown here is derived from an EMBL/GenBank/DDBJ whole genome shotgun (WGS) entry which is preliminary data.</text>
</comment>
<dbReference type="EMBL" id="BAABJQ010000003">
    <property type="protein sequence ID" value="GAA5180082.1"/>
    <property type="molecule type" value="Genomic_DNA"/>
</dbReference>
<name>A0ABP9RLA9_9ACTN</name>
<dbReference type="SUPFAM" id="SSF46785">
    <property type="entry name" value="Winged helix' DNA-binding domain"/>
    <property type="match status" value="1"/>
</dbReference>
<dbReference type="PANTHER" id="PTHR10948">
    <property type="entry name" value="TRANSPOSASE"/>
    <property type="match status" value="1"/>
</dbReference>
<dbReference type="InterPro" id="IPR051917">
    <property type="entry name" value="Transposase-Integrase"/>
</dbReference>
<evidence type="ECO:0000313" key="3">
    <source>
        <dbReference type="Proteomes" id="UP001501570"/>
    </source>
</evidence>
<dbReference type="Pfam" id="PF12802">
    <property type="entry name" value="MarR_2"/>
    <property type="match status" value="1"/>
</dbReference>
<dbReference type="InterPro" id="IPR000835">
    <property type="entry name" value="HTH_MarR-typ"/>
</dbReference>
<protein>
    <submittedName>
        <fullName evidence="2">Helix-turn-helix domain-containing protein</fullName>
    </submittedName>
</protein>
<feature type="domain" description="HTH arsR-type" evidence="1">
    <location>
        <begin position="84"/>
        <end position="187"/>
    </location>
</feature>
<dbReference type="Proteomes" id="UP001501570">
    <property type="component" value="Unassembled WGS sequence"/>
</dbReference>
<evidence type="ECO:0000313" key="2">
    <source>
        <dbReference type="EMBL" id="GAA5180082.1"/>
    </source>
</evidence>
<gene>
    <name evidence="2" type="ORF">GCM10023322_11570</name>
</gene>
<dbReference type="InterPro" id="IPR036388">
    <property type="entry name" value="WH-like_DNA-bd_sf"/>
</dbReference>